<evidence type="ECO:0000256" key="1">
    <source>
        <dbReference type="ARBA" id="ARBA00006568"/>
    </source>
</evidence>
<evidence type="ECO:0000313" key="5">
    <source>
        <dbReference type="Proteomes" id="UP001634393"/>
    </source>
</evidence>
<dbReference type="Pfam" id="PF01419">
    <property type="entry name" value="Jacalin"/>
    <property type="match status" value="1"/>
</dbReference>
<dbReference type="SUPFAM" id="SSF51101">
    <property type="entry name" value="Mannose-binding lectins"/>
    <property type="match status" value="1"/>
</dbReference>
<comment type="caution">
    <text evidence="4">The sequence shown here is derived from an EMBL/GenBank/DDBJ whole genome shotgun (WGS) entry which is preliminary data.</text>
</comment>
<gene>
    <name evidence="4" type="ORF">ACJIZ3_013541</name>
</gene>
<dbReference type="EMBL" id="JBJXBP010000008">
    <property type="protein sequence ID" value="KAL3812273.1"/>
    <property type="molecule type" value="Genomic_DNA"/>
</dbReference>
<dbReference type="PANTHER" id="PTHR47293:SF70">
    <property type="entry name" value="JACALIN-RELATED LECTIN 24-RELATED"/>
    <property type="match status" value="1"/>
</dbReference>
<reference evidence="4 5" key="1">
    <citation type="submission" date="2024-12" db="EMBL/GenBank/DDBJ databases">
        <title>The unique morphological basis and parallel evolutionary history of personate flowers in Penstemon.</title>
        <authorList>
            <person name="Depatie T.H."/>
            <person name="Wessinger C.A."/>
        </authorList>
    </citation>
    <scope>NUCLEOTIDE SEQUENCE [LARGE SCALE GENOMIC DNA]</scope>
    <source>
        <strain evidence="4">WTNN_2</strain>
        <tissue evidence="4">Leaf</tissue>
    </source>
</reference>
<sequence>MDDSGMIKIGPVGSKSGNIWDEKGHNKIFQIFISHDDEINSIQFQYAENGTLVLSDLQGRSDGYKFDVVKLNHPSEYVTWISGFKNNNNSHLISITFGTNHGQYGPFGQSTGKDKEFLFRLGEDRQFGGFHGTADNNSVKSIGVYLKPVAILDSFTKTDKALKEGENWEMLG</sequence>
<evidence type="ECO:0000313" key="4">
    <source>
        <dbReference type="EMBL" id="KAL3812273.1"/>
    </source>
</evidence>
<dbReference type="PANTHER" id="PTHR47293">
    <property type="entry name" value="JACALIN-RELATED LECTIN 3"/>
    <property type="match status" value="1"/>
</dbReference>
<dbReference type="Proteomes" id="UP001634393">
    <property type="component" value="Unassembled WGS sequence"/>
</dbReference>
<organism evidence="4 5">
    <name type="scientific">Penstemon smallii</name>
    <dbReference type="NCBI Taxonomy" id="265156"/>
    <lineage>
        <taxon>Eukaryota</taxon>
        <taxon>Viridiplantae</taxon>
        <taxon>Streptophyta</taxon>
        <taxon>Embryophyta</taxon>
        <taxon>Tracheophyta</taxon>
        <taxon>Spermatophyta</taxon>
        <taxon>Magnoliopsida</taxon>
        <taxon>eudicotyledons</taxon>
        <taxon>Gunneridae</taxon>
        <taxon>Pentapetalae</taxon>
        <taxon>asterids</taxon>
        <taxon>lamiids</taxon>
        <taxon>Lamiales</taxon>
        <taxon>Plantaginaceae</taxon>
        <taxon>Cheloneae</taxon>
        <taxon>Penstemon</taxon>
    </lineage>
</organism>
<evidence type="ECO:0000256" key="2">
    <source>
        <dbReference type="ARBA" id="ARBA00022734"/>
    </source>
</evidence>
<dbReference type="InterPro" id="IPR036404">
    <property type="entry name" value="Jacalin-like_lectin_dom_sf"/>
</dbReference>
<protein>
    <recommendedName>
        <fullName evidence="3">Jacalin-type lectin domain-containing protein</fullName>
    </recommendedName>
</protein>
<comment type="similarity">
    <text evidence="1">Belongs to the jacalin lectin family.</text>
</comment>
<dbReference type="AlphaFoldDB" id="A0ABD3RHE8"/>
<keyword evidence="5" id="KW-1185">Reference proteome</keyword>
<feature type="domain" description="Jacalin-type lectin" evidence="3">
    <location>
        <begin position="6"/>
        <end position="148"/>
    </location>
</feature>
<proteinExistence type="inferred from homology"/>
<name>A0ABD3RHE8_9LAMI</name>
<dbReference type="GO" id="GO:0030246">
    <property type="term" value="F:carbohydrate binding"/>
    <property type="evidence" value="ECO:0007669"/>
    <property type="project" value="UniProtKB-KW"/>
</dbReference>
<dbReference type="Gene3D" id="2.100.10.30">
    <property type="entry name" value="Jacalin-like lectin domain"/>
    <property type="match status" value="1"/>
</dbReference>
<keyword evidence="2" id="KW-0430">Lectin</keyword>
<dbReference type="PROSITE" id="PS51752">
    <property type="entry name" value="JACALIN_LECTIN"/>
    <property type="match status" value="1"/>
</dbReference>
<dbReference type="SMART" id="SM00915">
    <property type="entry name" value="Jacalin"/>
    <property type="match status" value="1"/>
</dbReference>
<accession>A0ABD3RHE8</accession>
<evidence type="ECO:0000259" key="3">
    <source>
        <dbReference type="PROSITE" id="PS51752"/>
    </source>
</evidence>
<dbReference type="InterPro" id="IPR001229">
    <property type="entry name" value="Jacalin-like_lectin_dom"/>
</dbReference>